<keyword evidence="4" id="KW-1185">Reference proteome</keyword>
<feature type="transmembrane region" description="Helical" evidence="2">
    <location>
        <begin position="6"/>
        <end position="24"/>
    </location>
</feature>
<proteinExistence type="predicted"/>
<gene>
    <name evidence="3" type="ORF">ElyMa_002829100</name>
</gene>
<comment type="caution">
    <text evidence="3">The sequence shown here is derived from an EMBL/GenBank/DDBJ whole genome shotgun (WGS) entry which is preliminary data.</text>
</comment>
<feature type="transmembrane region" description="Helical" evidence="2">
    <location>
        <begin position="329"/>
        <end position="350"/>
    </location>
</feature>
<evidence type="ECO:0000313" key="4">
    <source>
        <dbReference type="Proteomes" id="UP000762676"/>
    </source>
</evidence>
<evidence type="ECO:0000313" key="3">
    <source>
        <dbReference type="EMBL" id="GFS01070.1"/>
    </source>
</evidence>
<organism evidence="3 4">
    <name type="scientific">Elysia marginata</name>
    <dbReference type="NCBI Taxonomy" id="1093978"/>
    <lineage>
        <taxon>Eukaryota</taxon>
        <taxon>Metazoa</taxon>
        <taxon>Spiralia</taxon>
        <taxon>Lophotrochozoa</taxon>
        <taxon>Mollusca</taxon>
        <taxon>Gastropoda</taxon>
        <taxon>Heterobranchia</taxon>
        <taxon>Euthyneura</taxon>
        <taxon>Panpulmonata</taxon>
        <taxon>Sacoglossa</taxon>
        <taxon>Placobranchoidea</taxon>
        <taxon>Plakobranchidae</taxon>
        <taxon>Elysia</taxon>
    </lineage>
</organism>
<feature type="compositionally biased region" description="Basic and acidic residues" evidence="1">
    <location>
        <begin position="483"/>
        <end position="498"/>
    </location>
</feature>
<feature type="compositionally biased region" description="Polar residues" evidence="1">
    <location>
        <begin position="459"/>
        <end position="469"/>
    </location>
</feature>
<feature type="transmembrane region" description="Helical" evidence="2">
    <location>
        <begin position="210"/>
        <end position="230"/>
    </location>
</feature>
<dbReference type="Proteomes" id="UP000762676">
    <property type="component" value="Unassembled WGS sequence"/>
</dbReference>
<dbReference type="GO" id="GO:0016020">
    <property type="term" value="C:membrane"/>
    <property type="evidence" value="ECO:0007669"/>
    <property type="project" value="TreeGrafter"/>
</dbReference>
<evidence type="ECO:0000256" key="1">
    <source>
        <dbReference type="SAM" id="MobiDB-lite"/>
    </source>
</evidence>
<keyword evidence="2" id="KW-0812">Transmembrane</keyword>
<dbReference type="AlphaFoldDB" id="A0AAV4HTJ4"/>
<feature type="region of interest" description="Disordered" evidence="1">
    <location>
        <begin position="115"/>
        <end position="147"/>
    </location>
</feature>
<name>A0AAV4HTJ4_9GAST</name>
<feature type="region of interest" description="Disordered" evidence="1">
    <location>
        <begin position="436"/>
        <end position="609"/>
    </location>
</feature>
<dbReference type="PANTHER" id="PTHR13146">
    <property type="match status" value="1"/>
</dbReference>
<sequence>MAPSVGAIVRGMAFVLIGLLKVLCDRWQLETTAQGRISAHTFNHIIILLFMEQMLQVCLIPFYHAMERNWCGFQIFYHGDMVHRPNPNLILGPPRPEPDDLEDLADATPINVNEEDMGQENPQACADAPPAEIEAQEEEEEDFDEQPRRRRPSRLLCLVPGCLWIFQALLVHFGLDLTYGSSFIMMKGTMTIFTALLGIAFLAQQLFCHIWIGILVSCAGFAVAGISDYLKKPKGGYEKYGVASGVLLILMSQICIACKLIHEEKYLRKHSMHPMKFLGWEGVFGFVLCAALLTASSLVEIPDYYSYVIPKTQHLEDIVDAAIQLAHSWQLIVAFLGSIVLSLVWNYLGLLMVRDHGALPRIMIETLVWMFYWVVCLGLRWENFYVGHIPGLCMIAVGLLLYGNILPLFPICNPRVADINLNRLYLNRERHRYEPLDEQEEEDAHDGGHNQVEAGGNEHGSQAGTSGAQKSKDPISSDEDYDEHGTHKESTRTKVKTHDTRRKSPKTYNESSSDEDEGAVGGRKNSKTSSVLVERISSSSEDNKVPGDINSPSPSESSNAGADDDDEILYIGPELGMSAPRQGDSDSSSCSSNRSGQRTPRDDEMLLQA</sequence>
<feature type="compositionally biased region" description="Basic and acidic residues" evidence="1">
    <location>
        <begin position="599"/>
        <end position="609"/>
    </location>
</feature>
<feature type="transmembrane region" description="Helical" evidence="2">
    <location>
        <begin position="362"/>
        <end position="381"/>
    </location>
</feature>
<evidence type="ECO:0000256" key="2">
    <source>
        <dbReference type="SAM" id="Phobius"/>
    </source>
</evidence>
<keyword evidence="2" id="KW-1133">Transmembrane helix</keyword>
<reference evidence="3 4" key="1">
    <citation type="journal article" date="2021" name="Elife">
        <title>Chloroplast acquisition without the gene transfer in kleptoplastic sea slugs, Plakobranchus ocellatus.</title>
        <authorList>
            <person name="Maeda T."/>
            <person name="Takahashi S."/>
            <person name="Yoshida T."/>
            <person name="Shimamura S."/>
            <person name="Takaki Y."/>
            <person name="Nagai Y."/>
            <person name="Toyoda A."/>
            <person name="Suzuki Y."/>
            <person name="Arimoto A."/>
            <person name="Ishii H."/>
            <person name="Satoh N."/>
            <person name="Nishiyama T."/>
            <person name="Hasebe M."/>
            <person name="Maruyama T."/>
            <person name="Minagawa J."/>
            <person name="Obokata J."/>
            <person name="Shigenobu S."/>
        </authorList>
    </citation>
    <scope>NUCLEOTIDE SEQUENCE [LARGE SCALE GENOMIC DNA]</scope>
</reference>
<accession>A0AAV4HTJ4</accession>
<feature type="transmembrane region" description="Helical" evidence="2">
    <location>
        <begin position="181"/>
        <end position="203"/>
    </location>
</feature>
<feature type="transmembrane region" description="Helical" evidence="2">
    <location>
        <begin position="155"/>
        <end position="175"/>
    </location>
</feature>
<dbReference type="SUPFAM" id="SSF103481">
    <property type="entry name" value="Multidrug resistance efflux transporter EmrE"/>
    <property type="match status" value="1"/>
</dbReference>
<feature type="compositionally biased region" description="Polar residues" evidence="1">
    <location>
        <begin position="550"/>
        <end position="560"/>
    </location>
</feature>
<feature type="compositionally biased region" description="Acidic residues" evidence="1">
    <location>
        <begin position="134"/>
        <end position="144"/>
    </location>
</feature>
<dbReference type="InterPro" id="IPR037185">
    <property type="entry name" value="EmrE-like"/>
</dbReference>
<dbReference type="PANTHER" id="PTHR13146:SF0">
    <property type="entry name" value="SOLUTE CARRIER FAMILY 35 MEMBER F6"/>
    <property type="match status" value="1"/>
</dbReference>
<keyword evidence="2" id="KW-0472">Membrane</keyword>
<feature type="transmembrane region" description="Helical" evidence="2">
    <location>
        <begin position="387"/>
        <end position="409"/>
    </location>
</feature>
<feature type="compositionally biased region" description="Low complexity" evidence="1">
    <location>
        <begin position="529"/>
        <end position="540"/>
    </location>
</feature>
<feature type="transmembrane region" description="Helical" evidence="2">
    <location>
        <begin position="282"/>
        <end position="299"/>
    </location>
</feature>
<protein>
    <submittedName>
        <fullName evidence="3">Solute carrier family 35 member F6</fullName>
    </submittedName>
</protein>
<feature type="transmembrane region" description="Helical" evidence="2">
    <location>
        <begin position="242"/>
        <end position="261"/>
    </location>
</feature>
<dbReference type="EMBL" id="BMAT01005869">
    <property type="protein sequence ID" value="GFS01070.1"/>
    <property type="molecule type" value="Genomic_DNA"/>
</dbReference>
<feature type="compositionally biased region" description="Low complexity" evidence="1">
    <location>
        <begin position="581"/>
        <end position="597"/>
    </location>
</feature>